<evidence type="ECO:0000313" key="3">
    <source>
        <dbReference type="Proteomes" id="UP001139054"/>
    </source>
</evidence>
<dbReference type="AlphaFoldDB" id="A0A9X1R8C0"/>
<gene>
    <name evidence="2" type="ORF">L6654_05575</name>
</gene>
<evidence type="ECO:0000256" key="1">
    <source>
        <dbReference type="SAM" id="Phobius"/>
    </source>
</evidence>
<feature type="transmembrane region" description="Helical" evidence="1">
    <location>
        <begin position="38"/>
        <end position="58"/>
    </location>
</feature>
<sequence length="94" mass="10013">MKGLLRAILFGGGWSFGLLAIGLLVGLPQAAFKDRESVVIGACSAIASALVFWTATRLPATPSWPIAIVGWIVGFFLLPGAVRVLVEIADRMFR</sequence>
<feature type="transmembrane region" description="Helical" evidence="1">
    <location>
        <begin position="64"/>
        <end position="86"/>
    </location>
</feature>
<proteinExistence type="predicted"/>
<dbReference type="RefSeq" id="WP_237889944.1">
    <property type="nucleotide sequence ID" value="NZ_JAKLTY010000003.1"/>
</dbReference>
<keyword evidence="1" id="KW-0472">Membrane</keyword>
<keyword evidence="1" id="KW-1133">Transmembrane helix</keyword>
<dbReference type="EMBL" id="JAKLTY010000003">
    <property type="protein sequence ID" value="MCG2626094.1"/>
    <property type="molecule type" value="Genomic_DNA"/>
</dbReference>
<organism evidence="2 3">
    <name type="scientific">Bradyrhizobium zhengyangense</name>
    <dbReference type="NCBI Taxonomy" id="2911009"/>
    <lineage>
        <taxon>Bacteria</taxon>
        <taxon>Pseudomonadati</taxon>
        <taxon>Pseudomonadota</taxon>
        <taxon>Alphaproteobacteria</taxon>
        <taxon>Hyphomicrobiales</taxon>
        <taxon>Nitrobacteraceae</taxon>
        <taxon>Bradyrhizobium</taxon>
    </lineage>
</organism>
<protein>
    <submittedName>
        <fullName evidence="2">Uncharacterized protein</fullName>
    </submittedName>
</protein>
<dbReference type="Proteomes" id="UP001139054">
    <property type="component" value="Unassembled WGS sequence"/>
</dbReference>
<name>A0A9X1R8C0_9BRAD</name>
<evidence type="ECO:0000313" key="2">
    <source>
        <dbReference type="EMBL" id="MCG2626094.1"/>
    </source>
</evidence>
<accession>A0A9X1R8C0</accession>
<reference evidence="2" key="1">
    <citation type="submission" date="2022-01" db="EMBL/GenBank/DDBJ databases">
        <title>Genome sequnece data of strain Bradyrhizobium sp. nov.</title>
        <authorList>
            <person name="Zhang J."/>
        </authorList>
    </citation>
    <scope>NUCLEOTIDE SEQUENCE</scope>
    <source>
        <strain evidence="2">WYCCWR 13023</strain>
    </source>
</reference>
<keyword evidence="1" id="KW-0812">Transmembrane</keyword>
<feature type="transmembrane region" description="Helical" evidence="1">
    <location>
        <begin position="6"/>
        <end position="26"/>
    </location>
</feature>
<comment type="caution">
    <text evidence="2">The sequence shown here is derived from an EMBL/GenBank/DDBJ whole genome shotgun (WGS) entry which is preliminary data.</text>
</comment>